<feature type="domain" description="VWFA" evidence="2">
    <location>
        <begin position="86"/>
        <end position="280"/>
    </location>
</feature>
<reference evidence="3 4" key="1">
    <citation type="submission" date="2017-05" db="EMBL/GenBank/DDBJ databases">
        <authorList>
            <person name="Varghese N."/>
            <person name="Submissions S."/>
        </authorList>
    </citation>
    <scope>NUCLEOTIDE SEQUENCE [LARGE SCALE GENOMIC DNA]</scope>
    <source>
        <strain evidence="3 4">MACB1020</strain>
    </source>
</reference>
<dbReference type="Proteomes" id="UP000196803">
    <property type="component" value="Unassembled WGS sequence"/>
</dbReference>
<dbReference type="InterPro" id="IPR002035">
    <property type="entry name" value="VWF_A"/>
</dbReference>
<dbReference type="RefSeq" id="WP_012660716.1">
    <property type="nucleotide sequence ID" value="NZ_FUZJ01000001.1"/>
</dbReference>
<keyword evidence="1" id="KW-1133">Transmembrane helix</keyword>
<feature type="transmembrane region" description="Helical" evidence="1">
    <location>
        <begin position="6"/>
        <end position="24"/>
    </location>
</feature>
<evidence type="ECO:0000313" key="3">
    <source>
        <dbReference type="EMBL" id="SMR91032.1"/>
    </source>
</evidence>
<dbReference type="PANTHER" id="PTHR37464:SF1">
    <property type="entry name" value="BLL2463 PROTEIN"/>
    <property type="match status" value="1"/>
</dbReference>
<accession>A0ABY1S517</accession>
<dbReference type="Pfam" id="PF13519">
    <property type="entry name" value="VWA_2"/>
    <property type="match status" value="1"/>
</dbReference>
<dbReference type="InterPro" id="IPR036465">
    <property type="entry name" value="vWFA_dom_sf"/>
</dbReference>
<dbReference type="PANTHER" id="PTHR37464">
    <property type="entry name" value="BLL2463 PROTEIN"/>
    <property type="match status" value="1"/>
</dbReference>
<dbReference type="Pfam" id="PF07584">
    <property type="entry name" value="BatA"/>
    <property type="match status" value="1"/>
</dbReference>
<comment type="caution">
    <text evidence="3">The sequence shown here is derived from an EMBL/GenBank/DDBJ whole genome shotgun (WGS) entry which is preliminary data.</text>
</comment>
<dbReference type="InterPro" id="IPR024163">
    <property type="entry name" value="Aerotolerance_reg_N"/>
</dbReference>
<protein>
    <submittedName>
        <fullName evidence="3">von Willebrand factor type A domain-containing protein</fullName>
    </submittedName>
</protein>
<dbReference type="CDD" id="cd00198">
    <property type="entry name" value="vWFA"/>
    <property type="match status" value="1"/>
</dbReference>
<feature type="transmembrane region" description="Helical" evidence="1">
    <location>
        <begin position="584"/>
        <end position="601"/>
    </location>
</feature>
<dbReference type="SMART" id="SM00327">
    <property type="entry name" value="VWA"/>
    <property type="match status" value="1"/>
</dbReference>
<organism evidence="3 4">
    <name type="scientific">Caldicellulosiruptor bescii</name>
    <name type="common">Anaerocellum thermophilum</name>
    <dbReference type="NCBI Taxonomy" id="31899"/>
    <lineage>
        <taxon>Bacteria</taxon>
        <taxon>Bacillati</taxon>
        <taxon>Bacillota</taxon>
        <taxon>Bacillota incertae sedis</taxon>
        <taxon>Caldicellulosiruptorales</taxon>
        <taxon>Caldicellulosiruptoraceae</taxon>
        <taxon>Caldicellulosiruptor</taxon>
    </lineage>
</organism>
<keyword evidence="1" id="KW-0812">Transmembrane</keyword>
<keyword evidence="1" id="KW-0472">Membrane</keyword>
<feature type="transmembrane region" description="Helical" evidence="1">
    <location>
        <begin position="57"/>
        <end position="77"/>
    </location>
</feature>
<keyword evidence="4" id="KW-1185">Reference proteome</keyword>
<sequence length="606" mass="68748">MNFSQPLFLLFLLTIPILIFLYMIKPRHKKVTIPSTFLWERLKKQKRVVKPAQKLRFSLLLLLGIFALFSFSMYLAAPNIFIKNTRKNVVFAFDNGASMSCVADDSKSYLQKSKEIAREIIDTLPGTTKVSIVTFSDTVEILQKEGTRSFAKDAIDRIVQTYYVTDVKKSLNIISKLFKPSDTTLFIFTDKNMPHLENAKLYKFPKPKDNVSIENISCVSRKDGFDALVEIKNRGIQKASFDLELFADSRLVGLKSISLLPGKMGTFLFENIKGNYKVVWGRINYPDEVTKDNVFWTVLEPLMAKQKVLYVGKGNFFFEKVWLTFDDVEFYKTQDVKNIAGDFDIYIFDQCIPQKFPQKGAFIFVLPKNSSALKLLGIKIGKNASNEGYARFVKSAISQNIIGMDFAVQKAVYIDDSAFEPVAKIGGKPIISFGSIHNHPSILFGFAIDNSDLPLKVSFPILMANIKSAFVKKNQLFEKTAFYPGEEIRVFSYSDKKADLVLPDGKEEIVDLSGYPSILPKKDVLGVYSLVLNEKSKENYKFAINFPTYALDDSGSRNLAENNTNFPDAGKINSVKMPYSLKDIFLILALIFLTLEWMVFLNENRV</sequence>
<dbReference type="Gene3D" id="3.40.50.410">
    <property type="entry name" value="von Willebrand factor, type A domain"/>
    <property type="match status" value="1"/>
</dbReference>
<dbReference type="SUPFAM" id="SSF53300">
    <property type="entry name" value="vWA-like"/>
    <property type="match status" value="1"/>
</dbReference>
<proteinExistence type="predicted"/>
<evidence type="ECO:0000313" key="4">
    <source>
        <dbReference type="Proteomes" id="UP000196803"/>
    </source>
</evidence>
<name>A0ABY1S517_CALBS</name>
<dbReference type="GeneID" id="31771417"/>
<dbReference type="EMBL" id="FXXC01000001">
    <property type="protein sequence ID" value="SMR91032.1"/>
    <property type="molecule type" value="Genomic_DNA"/>
</dbReference>
<evidence type="ECO:0000256" key="1">
    <source>
        <dbReference type="SAM" id="Phobius"/>
    </source>
</evidence>
<gene>
    <name evidence="3" type="ORF">SAMN05216240_0217</name>
</gene>
<evidence type="ECO:0000259" key="2">
    <source>
        <dbReference type="SMART" id="SM00327"/>
    </source>
</evidence>